<sequence length="377" mass="40712">MLTAGLLLGSVLPALAETEDRSAIPLGSLDEVAAFTGPGPSGIVVTPTGRVFVGFPRHAINHSGMTLGELVKGKLVPYPDADTSQPSSRSDAQKLISVHGMTTDTQGRLWVIDDGKRAGIDGIVAGAAKVVGIDPQTNKVFASWVLKDALRQDSHMNDLRVDLTHGAKGTAYVADSSFGEDPALVVVDLATGKQRRVLSKDPSVLPQKDFVTQLDGVPMRYQGKASAFPHGGVDSVTLSADSSRLYYSPLTSRHLWSIPTAALADFSNDDRTLAAQIRDEGEKVMTDGIATDAQDRIYLTDAEHHQILRRWPDGHLDVVLRDPRLVWPDGIFVAGNQVYVTLGQWDRLGQHADTRKPPYLLIRTPTDGTPVYDAQPQ</sequence>
<dbReference type="Proteomes" id="UP000509568">
    <property type="component" value="Chromosome"/>
</dbReference>
<keyword evidence="2" id="KW-0964">Secreted</keyword>
<evidence type="ECO:0000313" key="4">
    <source>
        <dbReference type="Proteomes" id="UP000509568"/>
    </source>
</evidence>
<dbReference type="EMBL" id="CP056030">
    <property type="protein sequence ID" value="QKZ07746.1"/>
    <property type="molecule type" value="Genomic_DNA"/>
</dbReference>
<dbReference type="PANTHER" id="PTHR10009:SF18">
    <property type="entry name" value="PROTEIN YELLOW-LIKE PROTEIN"/>
    <property type="match status" value="1"/>
</dbReference>
<gene>
    <name evidence="3" type="ORF">HWQ56_19925</name>
</gene>
<dbReference type="GO" id="GO:0005576">
    <property type="term" value="C:extracellular region"/>
    <property type="evidence" value="ECO:0007669"/>
    <property type="project" value="UniProtKB-SubCell"/>
</dbReference>
<dbReference type="InterPro" id="IPR011042">
    <property type="entry name" value="6-blade_b-propeller_TolB-like"/>
</dbReference>
<organism evidence="3 4">
    <name type="scientific">Pseudomonas eucalypticola</name>
    <dbReference type="NCBI Taxonomy" id="2599595"/>
    <lineage>
        <taxon>Bacteria</taxon>
        <taxon>Pseudomonadati</taxon>
        <taxon>Pseudomonadota</taxon>
        <taxon>Gammaproteobacteria</taxon>
        <taxon>Pseudomonadales</taxon>
        <taxon>Pseudomonadaceae</taxon>
        <taxon>Pseudomonas</taxon>
    </lineage>
</organism>
<proteinExistence type="predicted"/>
<comment type="subcellular location">
    <subcellularLocation>
        <location evidence="1">Secreted</location>
    </subcellularLocation>
</comment>
<accession>A0A7D5HKQ6</accession>
<evidence type="ECO:0000313" key="3">
    <source>
        <dbReference type="EMBL" id="QKZ07746.1"/>
    </source>
</evidence>
<dbReference type="SUPFAM" id="SSF63829">
    <property type="entry name" value="Calcium-dependent phosphotriesterase"/>
    <property type="match status" value="1"/>
</dbReference>
<protein>
    <submittedName>
        <fullName evidence="3">Gluconolactonase</fullName>
    </submittedName>
</protein>
<dbReference type="Gene3D" id="2.120.10.30">
    <property type="entry name" value="TolB, C-terminal domain"/>
    <property type="match status" value="1"/>
</dbReference>
<dbReference type="AlphaFoldDB" id="A0A7D5HKQ6"/>
<name>A0A7D5HKQ6_9PSED</name>
<dbReference type="InterPro" id="IPR017996">
    <property type="entry name" value="MRJP/yellow-related"/>
</dbReference>
<evidence type="ECO:0000256" key="2">
    <source>
        <dbReference type="ARBA" id="ARBA00022525"/>
    </source>
</evidence>
<dbReference type="KEGG" id="pez:HWQ56_19925"/>
<reference evidence="3 4" key="1">
    <citation type="submission" date="2020-06" db="EMBL/GenBank/DDBJ databases">
        <title>Pseudomonas eucalypticola sp. nov., an endophyte of Eucalyptus dunnii leaves with biocontrol ability of eucalyptus leaf blight.</title>
        <authorList>
            <person name="Liu Y."/>
            <person name="Song Z."/>
            <person name="Zeng H."/>
            <person name="Lu M."/>
            <person name="Wang X."/>
            <person name="Lian X."/>
            <person name="Zhang Q."/>
        </authorList>
    </citation>
    <scope>NUCLEOTIDE SEQUENCE [LARGE SCALE GENOMIC DNA]</scope>
    <source>
        <strain evidence="3 4">NP-1</strain>
    </source>
</reference>
<evidence type="ECO:0000256" key="1">
    <source>
        <dbReference type="ARBA" id="ARBA00004613"/>
    </source>
</evidence>
<dbReference type="Pfam" id="PF03022">
    <property type="entry name" value="MRJP"/>
    <property type="match status" value="1"/>
</dbReference>
<keyword evidence="4" id="KW-1185">Reference proteome</keyword>
<dbReference type="PANTHER" id="PTHR10009">
    <property type="entry name" value="PROTEIN YELLOW-RELATED"/>
    <property type="match status" value="1"/>
</dbReference>